<evidence type="ECO:0000313" key="2">
    <source>
        <dbReference type="Proteomes" id="UP000023152"/>
    </source>
</evidence>
<dbReference type="AlphaFoldDB" id="X6M6F7"/>
<name>X6M6F7_RETFI</name>
<proteinExistence type="predicted"/>
<keyword evidence="2" id="KW-1185">Reference proteome</keyword>
<dbReference type="Proteomes" id="UP000023152">
    <property type="component" value="Unassembled WGS sequence"/>
</dbReference>
<sequence>MELKRMQTVSPNDYQKVFLLDNKDDKFYFGRGDVQFCDRFDAIFSVRESSQMVSSAHTPTNRIYFGHVECLIVSYYKWNFAMKLITMLGGSLLILCPRVSWEGFVTTNNSKSSATLECFCCVCVRIDYH</sequence>
<accession>X6M6F7</accession>
<reference evidence="1 2" key="1">
    <citation type="journal article" date="2013" name="Curr. Biol.">
        <title>The Genome of the Foraminiferan Reticulomyxa filosa.</title>
        <authorList>
            <person name="Glockner G."/>
            <person name="Hulsmann N."/>
            <person name="Schleicher M."/>
            <person name="Noegel A.A."/>
            <person name="Eichinger L."/>
            <person name="Gallinger C."/>
            <person name="Pawlowski J."/>
            <person name="Sierra R."/>
            <person name="Euteneuer U."/>
            <person name="Pillet L."/>
            <person name="Moustafa A."/>
            <person name="Platzer M."/>
            <person name="Groth M."/>
            <person name="Szafranski K."/>
            <person name="Schliwa M."/>
        </authorList>
    </citation>
    <scope>NUCLEOTIDE SEQUENCE [LARGE SCALE GENOMIC DNA]</scope>
</reference>
<evidence type="ECO:0000313" key="1">
    <source>
        <dbReference type="EMBL" id="ETO09047.1"/>
    </source>
</evidence>
<gene>
    <name evidence="1" type="ORF">RFI_28341</name>
</gene>
<protein>
    <submittedName>
        <fullName evidence="1">Uncharacterized protein</fullName>
    </submittedName>
</protein>
<organism evidence="1 2">
    <name type="scientific">Reticulomyxa filosa</name>
    <dbReference type="NCBI Taxonomy" id="46433"/>
    <lineage>
        <taxon>Eukaryota</taxon>
        <taxon>Sar</taxon>
        <taxon>Rhizaria</taxon>
        <taxon>Retaria</taxon>
        <taxon>Foraminifera</taxon>
        <taxon>Monothalamids</taxon>
        <taxon>Reticulomyxidae</taxon>
        <taxon>Reticulomyxa</taxon>
    </lineage>
</organism>
<comment type="caution">
    <text evidence="1">The sequence shown here is derived from an EMBL/GenBank/DDBJ whole genome shotgun (WGS) entry which is preliminary data.</text>
</comment>
<dbReference type="EMBL" id="ASPP01024409">
    <property type="protein sequence ID" value="ETO09047.1"/>
    <property type="molecule type" value="Genomic_DNA"/>
</dbReference>